<keyword evidence="3 11" id="KW-0633">Potassium transport</keyword>
<comment type="subcellular location">
    <subcellularLocation>
        <location evidence="11">Cell membrane</location>
        <topology evidence="11">Single-pass membrane protein</topology>
    </subcellularLocation>
</comment>
<evidence type="ECO:0000256" key="3">
    <source>
        <dbReference type="ARBA" id="ARBA00022538"/>
    </source>
</evidence>
<evidence type="ECO:0000256" key="10">
    <source>
        <dbReference type="ARBA" id="ARBA00023136"/>
    </source>
</evidence>
<keyword evidence="4 11" id="KW-0812">Transmembrane</keyword>
<keyword evidence="1 11" id="KW-0813">Transport</keyword>
<keyword evidence="5 11" id="KW-0547">Nucleotide-binding</keyword>
<dbReference type="NCBIfam" id="NF001454">
    <property type="entry name" value="PRK00315.1"/>
    <property type="match status" value="1"/>
</dbReference>
<comment type="function">
    <text evidence="11">Part of the high-affinity ATP-driven potassium transport (or Kdp) system, which catalyzes the hydrolysis of ATP coupled with the electrogenic transport of potassium into the cytoplasm. This subunit acts as a catalytic chaperone that increases the ATP-binding affinity of the ATP-hydrolyzing subunit KdpB by the formation of a transient KdpB/KdpC/ATP ternary complex.</text>
</comment>
<dbReference type="STRING" id="989370.AOQ71_05915"/>
<evidence type="ECO:0000256" key="2">
    <source>
        <dbReference type="ARBA" id="ARBA00022475"/>
    </source>
</evidence>
<dbReference type="GO" id="GO:0008556">
    <property type="term" value="F:P-type potassium transmembrane transporter activity"/>
    <property type="evidence" value="ECO:0007669"/>
    <property type="project" value="InterPro"/>
</dbReference>
<dbReference type="GO" id="GO:0005524">
    <property type="term" value="F:ATP binding"/>
    <property type="evidence" value="ECO:0007669"/>
    <property type="project" value="UniProtKB-UniRule"/>
</dbReference>
<dbReference type="GO" id="GO:0005886">
    <property type="term" value="C:plasma membrane"/>
    <property type="evidence" value="ECO:0007669"/>
    <property type="project" value="UniProtKB-SubCell"/>
</dbReference>
<name>A0A0R3E2T7_9BRAD</name>
<sequence length="201" mass="21035">MLREIRPAIVLLLVLTAITGLAYPLAMTGIAGAIFPAKAQGSLIEKDGKVIGSALIGQEFRDDKYFHGRPSATLAPDPSDSSKTIPAPYNAANSGGSNLGPTSKALADRLKEDVDRLKAENPDAAVPVDLVTTSASGLDPDISPEAAQFQVPRVAKARKMSEESLKRLVAASTEGRLLGLLGEPRVNVLALNLALDRASAK</sequence>
<evidence type="ECO:0000256" key="12">
    <source>
        <dbReference type="SAM" id="MobiDB-lite"/>
    </source>
</evidence>
<dbReference type="Proteomes" id="UP000051936">
    <property type="component" value="Unassembled WGS sequence"/>
</dbReference>
<dbReference type="AlphaFoldDB" id="A0A0R3E2T7"/>
<dbReference type="PANTHER" id="PTHR30042:SF2">
    <property type="entry name" value="POTASSIUM-TRANSPORTING ATPASE KDPC SUBUNIT"/>
    <property type="match status" value="1"/>
</dbReference>
<evidence type="ECO:0000313" key="14">
    <source>
        <dbReference type="Proteomes" id="UP000051936"/>
    </source>
</evidence>
<comment type="similarity">
    <text evidence="11">Belongs to the KdpC family.</text>
</comment>
<dbReference type="NCBIfam" id="TIGR00681">
    <property type="entry name" value="kdpC"/>
    <property type="match status" value="1"/>
</dbReference>
<evidence type="ECO:0000256" key="9">
    <source>
        <dbReference type="ARBA" id="ARBA00023065"/>
    </source>
</evidence>
<keyword evidence="14" id="KW-1185">Reference proteome</keyword>
<proteinExistence type="inferred from homology"/>
<accession>A0A0R3E2T7</accession>
<evidence type="ECO:0000256" key="6">
    <source>
        <dbReference type="ARBA" id="ARBA00022840"/>
    </source>
</evidence>
<dbReference type="PANTHER" id="PTHR30042">
    <property type="entry name" value="POTASSIUM-TRANSPORTING ATPASE C CHAIN"/>
    <property type="match status" value="1"/>
</dbReference>
<keyword evidence="6 11" id="KW-0067">ATP-binding</keyword>
<evidence type="ECO:0000256" key="4">
    <source>
        <dbReference type="ARBA" id="ARBA00022692"/>
    </source>
</evidence>
<dbReference type="NCBIfam" id="NF010603">
    <property type="entry name" value="PRK13999.1"/>
    <property type="match status" value="1"/>
</dbReference>
<organism evidence="13 14">
    <name type="scientific">Bradyrhizobium manausense</name>
    <dbReference type="NCBI Taxonomy" id="989370"/>
    <lineage>
        <taxon>Bacteria</taxon>
        <taxon>Pseudomonadati</taxon>
        <taxon>Pseudomonadota</taxon>
        <taxon>Alphaproteobacteria</taxon>
        <taxon>Hyphomicrobiales</taxon>
        <taxon>Nitrobacteraceae</taxon>
        <taxon>Bradyrhizobium</taxon>
    </lineage>
</organism>
<keyword evidence="8 11" id="KW-1133">Transmembrane helix</keyword>
<dbReference type="EMBL" id="LJYG01000026">
    <property type="protein sequence ID" value="KRQ16481.1"/>
    <property type="molecule type" value="Genomic_DNA"/>
</dbReference>
<evidence type="ECO:0000256" key="1">
    <source>
        <dbReference type="ARBA" id="ARBA00022448"/>
    </source>
</evidence>
<reference evidence="13 14" key="1">
    <citation type="submission" date="2015-09" db="EMBL/GenBank/DDBJ databases">
        <title>Draft Genome Sequence of Bradyrhizobium manausense Strain BR 3351T, a Novel Symbiotic Nitrogen-Fixing Alphaproteobacterium Isolated from Brazilian Amazon Rain Forest.</title>
        <authorList>
            <person name="De Araujo J.L."/>
            <person name="Zilli J.E."/>
        </authorList>
    </citation>
    <scope>NUCLEOTIDE SEQUENCE [LARGE SCALE GENOMIC DNA]</scope>
    <source>
        <strain evidence="13 14">BR3351</strain>
    </source>
</reference>
<keyword evidence="9 11" id="KW-0406">Ion transport</keyword>
<keyword evidence="7 11" id="KW-0630">Potassium</keyword>
<dbReference type="InterPro" id="IPR003820">
    <property type="entry name" value="KdpC"/>
</dbReference>
<evidence type="ECO:0000313" key="13">
    <source>
        <dbReference type="EMBL" id="KRQ16481.1"/>
    </source>
</evidence>
<feature type="compositionally biased region" description="Polar residues" evidence="12">
    <location>
        <begin position="91"/>
        <end position="101"/>
    </location>
</feature>
<keyword evidence="10 11" id="KW-0472">Membrane</keyword>
<evidence type="ECO:0000256" key="5">
    <source>
        <dbReference type="ARBA" id="ARBA00022741"/>
    </source>
</evidence>
<keyword evidence="2 11" id="KW-1003">Cell membrane</keyword>
<evidence type="ECO:0000256" key="8">
    <source>
        <dbReference type="ARBA" id="ARBA00022989"/>
    </source>
</evidence>
<feature type="region of interest" description="Disordered" evidence="12">
    <location>
        <begin position="67"/>
        <end position="103"/>
    </location>
</feature>
<protein>
    <recommendedName>
        <fullName evidence="11">Potassium-transporting ATPase KdpC subunit</fullName>
    </recommendedName>
    <alternativeName>
        <fullName evidence="11">ATP phosphohydrolase [potassium-transporting] C chain</fullName>
    </alternativeName>
    <alternativeName>
        <fullName evidence="11">Potassium-binding and translocating subunit C</fullName>
    </alternativeName>
    <alternativeName>
        <fullName evidence="11">Potassium-translocating ATPase C chain</fullName>
    </alternativeName>
</protein>
<evidence type="ECO:0000256" key="11">
    <source>
        <dbReference type="HAMAP-Rule" id="MF_00276"/>
    </source>
</evidence>
<dbReference type="PIRSF" id="PIRSF001296">
    <property type="entry name" value="K_ATPase_KdpC"/>
    <property type="match status" value="1"/>
</dbReference>
<dbReference type="Pfam" id="PF02669">
    <property type="entry name" value="KdpC"/>
    <property type="match status" value="1"/>
</dbReference>
<dbReference type="RefSeq" id="WP_057743004.1">
    <property type="nucleotide sequence ID" value="NZ_LJYG01000026.1"/>
</dbReference>
<gene>
    <name evidence="11" type="primary">kdpC</name>
    <name evidence="13" type="ORF">AOQ71_05915</name>
</gene>
<comment type="caution">
    <text evidence="13">The sequence shown here is derived from an EMBL/GenBank/DDBJ whole genome shotgun (WGS) entry which is preliminary data.</text>
</comment>
<dbReference type="HAMAP" id="MF_00276">
    <property type="entry name" value="KdpC"/>
    <property type="match status" value="1"/>
</dbReference>
<dbReference type="OrthoDB" id="9788285at2"/>
<comment type="subunit">
    <text evidence="11">The system is composed of three essential subunits: KdpA, KdpB and KdpC.</text>
</comment>
<evidence type="ECO:0000256" key="7">
    <source>
        <dbReference type="ARBA" id="ARBA00022958"/>
    </source>
</evidence>